<protein>
    <submittedName>
        <fullName evidence="1">Uncharacterized protein</fullName>
    </submittedName>
</protein>
<dbReference type="Proteomes" id="UP000008723">
    <property type="component" value="Chromosome"/>
</dbReference>
<dbReference type="KEGG" id="nla:NLA_2860"/>
<sequence length="176" mass="19500">MAKRSTIDQLPEAVRHEFERKLVENGFADYQALSEWLQQQGYEISRSAAHRYGQKVQRRFAAIKNSTEAARLIAEGAADEGDTRSEALMAMLQTELFEALVQIGEMPSEELNALDRFGIMSEGARKISGLITAGTRLKEYQAKVKAKVEAAAENVAKQAKKAGCPTRLPKPSANRF</sequence>
<dbReference type="EMBL" id="FN995097">
    <property type="protein sequence ID" value="CBN86527.1"/>
    <property type="molecule type" value="Genomic_DNA"/>
</dbReference>
<reference evidence="1 2" key="1">
    <citation type="journal article" date="2010" name="BMC Genomics">
        <title>Independent evolution of the core and accessory gene sets in the genus Neisseria: insights gained from the genome of Neisseria lactamica isolate 020-06.</title>
        <authorList>
            <person name="Bennett J.S."/>
            <person name="Bentley S.D."/>
            <person name="Vernikos G.S."/>
            <person name="Quail M.A."/>
            <person name="Cherevach I."/>
            <person name="White B."/>
            <person name="Parkhill J."/>
            <person name="Maiden M.C."/>
        </authorList>
    </citation>
    <scope>NUCLEOTIDE SEQUENCE [LARGE SCALE GENOMIC DNA]</scope>
    <source>
        <strain evidence="1 2">020-06</strain>
    </source>
</reference>
<dbReference type="eggNOG" id="ENOG502Z8Y4">
    <property type="taxonomic scope" value="Bacteria"/>
</dbReference>
<gene>
    <name evidence="1" type="ordered locus">NLA_2860</name>
</gene>
<name>E4ZB00_NEIL0</name>
<proteinExistence type="predicted"/>
<dbReference type="RefSeq" id="WP_013448347.1">
    <property type="nucleotide sequence ID" value="NC_014752.1"/>
</dbReference>
<dbReference type="InterPro" id="IPR021874">
    <property type="entry name" value="Phage_Mu_Gp27"/>
</dbReference>
<dbReference type="AlphaFoldDB" id="E4ZB00"/>
<evidence type="ECO:0000313" key="1">
    <source>
        <dbReference type="EMBL" id="CBN86527.1"/>
    </source>
</evidence>
<dbReference type="HOGENOM" id="CLU_125374_0_0_4"/>
<evidence type="ECO:0000313" key="2">
    <source>
        <dbReference type="Proteomes" id="UP000008723"/>
    </source>
</evidence>
<organism evidence="1 2">
    <name type="scientific">Neisseria lactamica (strain 020-06)</name>
    <dbReference type="NCBI Taxonomy" id="489653"/>
    <lineage>
        <taxon>Bacteria</taxon>
        <taxon>Pseudomonadati</taxon>
        <taxon>Pseudomonadota</taxon>
        <taxon>Betaproteobacteria</taxon>
        <taxon>Neisseriales</taxon>
        <taxon>Neisseriaceae</taxon>
        <taxon>Neisseria</taxon>
    </lineage>
</organism>
<dbReference type="Pfam" id="PF11985">
    <property type="entry name" value="Phage_Mu_Gp27"/>
    <property type="match status" value="1"/>
</dbReference>
<accession>E4ZB00</accession>